<evidence type="ECO:0000313" key="2">
    <source>
        <dbReference type="EMBL" id="MBK8524016.1"/>
    </source>
</evidence>
<gene>
    <name evidence="2" type="ORF">IPL58_07745</name>
</gene>
<evidence type="ECO:0000313" key="3">
    <source>
        <dbReference type="Proteomes" id="UP000886689"/>
    </source>
</evidence>
<dbReference type="EMBL" id="JADJUC010000006">
    <property type="protein sequence ID" value="MBK8524016.1"/>
    <property type="molecule type" value="Genomic_DNA"/>
</dbReference>
<name>A0A9D7K432_9PROT</name>
<proteinExistence type="predicted"/>
<accession>A0A9D7K432</accession>
<dbReference type="PANTHER" id="PTHR37946:SF1">
    <property type="entry name" value="SLL1969 PROTEIN"/>
    <property type="match status" value="1"/>
</dbReference>
<dbReference type="PANTHER" id="PTHR37946">
    <property type="entry name" value="SLL1969 PROTEIN"/>
    <property type="match status" value="1"/>
</dbReference>
<keyword evidence="2" id="KW-0378">Hydrolase</keyword>
<reference evidence="2" key="1">
    <citation type="submission" date="2020-10" db="EMBL/GenBank/DDBJ databases">
        <title>Connecting structure to function with the recovery of over 1000 high-quality activated sludge metagenome-assembled genomes encoding full-length rRNA genes using long-read sequencing.</title>
        <authorList>
            <person name="Singleton C.M."/>
            <person name="Petriglieri F."/>
            <person name="Kristensen J.M."/>
            <person name="Kirkegaard R.H."/>
            <person name="Michaelsen T.Y."/>
            <person name="Andersen M.H."/>
            <person name="Karst S.M."/>
            <person name="Dueholm M.S."/>
            <person name="Nielsen P.H."/>
            <person name="Albertsen M."/>
        </authorList>
    </citation>
    <scope>NUCLEOTIDE SEQUENCE</scope>
    <source>
        <strain evidence="2">Hirt_18-Q3-R61-65_BATAC.395</strain>
    </source>
</reference>
<protein>
    <submittedName>
        <fullName evidence="2">Alpha/beta hydrolase</fullName>
    </submittedName>
</protein>
<sequence length="333" mass="36353">MTQSAIHARCASMNPRSTLAFISLLTALTGCSIAPPYEPETQPIEPGRLPPPNAALTIPGLGPCTDSPDPTLHIDTNRPVTVLVHGCNGSAGRFRSLAQLYAFHGQQAVCFSYDDRDSLVDSSGQLITAVEALSSKVRGHEVTVIGHSMGGLVARKAMEKDRREWLRNEARMQLVTISAPLAGIDAAGPCGSRSLHWLSLGIVPSICWMITGDNWFEITSASDFIQRPGPLHPSVRRYLKVVTDERDTCRRESAEGKCLESDYIFSLAEQYHPVVDRYPQVSNVEVEAGHVEIVGNKEIAPRKLLGILQQQGLLALTPPERLAALERLLAELY</sequence>
<dbReference type="Pfam" id="PF12146">
    <property type="entry name" value="Hydrolase_4"/>
    <property type="match status" value="1"/>
</dbReference>
<dbReference type="Gene3D" id="3.40.50.1820">
    <property type="entry name" value="alpha/beta hydrolase"/>
    <property type="match status" value="1"/>
</dbReference>
<feature type="domain" description="Serine aminopeptidase S33" evidence="1">
    <location>
        <begin position="78"/>
        <end position="205"/>
    </location>
</feature>
<dbReference type="SUPFAM" id="SSF53474">
    <property type="entry name" value="alpha/beta-Hydrolases"/>
    <property type="match status" value="1"/>
</dbReference>
<organism evidence="2 3">
    <name type="scientific">Candidatus Proximibacter danicus</name>
    <dbReference type="NCBI Taxonomy" id="2954365"/>
    <lineage>
        <taxon>Bacteria</taxon>
        <taxon>Pseudomonadati</taxon>
        <taxon>Pseudomonadota</taxon>
        <taxon>Betaproteobacteria</taxon>
        <taxon>Candidatus Proximibacter</taxon>
    </lineage>
</organism>
<dbReference type="GO" id="GO:0016788">
    <property type="term" value="F:hydrolase activity, acting on ester bonds"/>
    <property type="evidence" value="ECO:0007669"/>
    <property type="project" value="InterPro"/>
</dbReference>
<dbReference type="Proteomes" id="UP000886689">
    <property type="component" value="Unassembled WGS sequence"/>
</dbReference>
<dbReference type="InterPro" id="IPR029058">
    <property type="entry name" value="AB_hydrolase_fold"/>
</dbReference>
<comment type="caution">
    <text evidence="2">The sequence shown here is derived from an EMBL/GenBank/DDBJ whole genome shotgun (WGS) entry which is preliminary data.</text>
</comment>
<evidence type="ECO:0000259" key="1">
    <source>
        <dbReference type="Pfam" id="PF12146"/>
    </source>
</evidence>
<dbReference type="AlphaFoldDB" id="A0A9D7K432"/>
<dbReference type="InterPro" id="IPR022742">
    <property type="entry name" value="Hydrolase_4"/>
</dbReference>